<keyword evidence="2" id="KW-1185">Reference proteome</keyword>
<name>A0A0C9YLZ4_9AGAM</name>
<dbReference type="HOGENOM" id="CLU_2360530_0_0_1"/>
<evidence type="ECO:0000313" key="1">
    <source>
        <dbReference type="EMBL" id="KIK25980.1"/>
    </source>
</evidence>
<dbReference type="EMBL" id="KN833704">
    <property type="protein sequence ID" value="KIK25980.1"/>
    <property type="molecule type" value="Genomic_DNA"/>
</dbReference>
<accession>A0A0C9YLZ4</accession>
<protein>
    <submittedName>
        <fullName evidence="1">Uncharacterized protein</fullName>
    </submittedName>
</protein>
<sequence length="96" mass="10687">MQHSTEQKSALLVRVNSRVAIVSYESDISPSVTSYHKVLLLQIPRPHCICRCHISPPCMDIVLLLQHISGTVPFHYVLMIAGPLLAIRTVHDVSFG</sequence>
<proteinExistence type="predicted"/>
<reference evidence="2" key="2">
    <citation type="submission" date="2015-01" db="EMBL/GenBank/DDBJ databases">
        <title>Evolutionary Origins and Diversification of the Mycorrhizal Mutualists.</title>
        <authorList>
            <consortium name="DOE Joint Genome Institute"/>
            <consortium name="Mycorrhizal Genomics Consortium"/>
            <person name="Kohler A."/>
            <person name="Kuo A."/>
            <person name="Nagy L.G."/>
            <person name="Floudas D."/>
            <person name="Copeland A."/>
            <person name="Barry K.W."/>
            <person name="Cichocki N."/>
            <person name="Veneault-Fourrey C."/>
            <person name="LaButti K."/>
            <person name="Lindquist E.A."/>
            <person name="Lipzen A."/>
            <person name="Lundell T."/>
            <person name="Morin E."/>
            <person name="Murat C."/>
            <person name="Riley R."/>
            <person name="Ohm R."/>
            <person name="Sun H."/>
            <person name="Tunlid A."/>
            <person name="Henrissat B."/>
            <person name="Grigoriev I.V."/>
            <person name="Hibbett D.S."/>
            <person name="Martin F."/>
        </authorList>
    </citation>
    <scope>NUCLEOTIDE SEQUENCE [LARGE SCALE GENOMIC DNA]</scope>
    <source>
        <strain evidence="2">441</strain>
    </source>
</reference>
<dbReference type="AlphaFoldDB" id="A0A0C9YLZ4"/>
<evidence type="ECO:0000313" key="2">
    <source>
        <dbReference type="Proteomes" id="UP000054018"/>
    </source>
</evidence>
<organism evidence="1 2">
    <name type="scientific">Pisolithus microcarpus 441</name>
    <dbReference type="NCBI Taxonomy" id="765257"/>
    <lineage>
        <taxon>Eukaryota</taxon>
        <taxon>Fungi</taxon>
        <taxon>Dikarya</taxon>
        <taxon>Basidiomycota</taxon>
        <taxon>Agaricomycotina</taxon>
        <taxon>Agaricomycetes</taxon>
        <taxon>Agaricomycetidae</taxon>
        <taxon>Boletales</taxon>
        <taxon>Sclerodermatineae</taxon>
        <taxon>Pisolithaceae</taxon>
        <taxon>Pisolithus</taxon>
    </lineage>
</organism>
<gene>
    <name evidence="1" type="ORF">PISMIDRAFT_676509</name>
</gene>
<reference evidence="1 2" key="1">
    <citation type="submission" date="2014-04" db="EMBL/GenBank/DDBJ databases">
        <authorList>
            <consortium name="DOE Joint Genome Institute"/>
            <person name="Kuo A."/>
            <person name="Kohler A."/>
            <person name="Costa M.D."/>
            <person name="Nagy L.G."/>
            <person name="Floudas D."/>
            <person name="Copeland A."/>
            <person name="Barry K.W."/>
            <person name="Cichocki N."/>
            <person name="Veneault-Fourrey C."/>
            <person name="LaButti K."/>
            <person name="Lindquist E.A."/>
            <person name="Lipzen A."/>
            <person name="Lundell T."/>
            <person name="Morin E."/>
            <person name="Murat C."/>
            <person name="Sun H."/>
            <person name="Tunlid A."/>
            <person name="Henrissat B."/>
            <person name="Grigoriev I.V."/>
            <person name="Hibbett D.S."/>
            <person name="Martin F."/>
            <person name="Nordberg H.P."/>
            <person name="Cantor M.N."/>
            <person name="Hua S.X."/>
        </authorList>
    </citation>
    <scope>NUCLEOTIDE SEQUENCE [LARGE SCALE GENOMIC DNA]</scope>
    <source>
        <strain evidence="1 2">441</strain>
    </source>
</reference>
<dbReference type="Proteomes" id="UP000054018">
    <property type="component" value="Unassembled WGS sequence"/>
</dbReference>